<proteinExistence type="predicted"/>
<name>A0A166J8N4_9AGAM</name>
<dbReference type="Proteomes" id="UP000076532">
    <property type="component" value="Unassembled WGS sequence"/>
</dbReference>
<gene>
    <name evidence="1" type="ORF">FIBSPDRAFT_532225</name>
</gene>
<protein>
    <submittedName>
        <fullName evidence="1">Uncharacterized protein</fullName>
    </submittedName>
</protein>
<organism evidence="1 2">
    <name type="scientific">Athelia psychrophila</name>
    <dbReference type="NCBI Taxonomy" id="1759441"/>
    <lineage>
        <taxon>Eukaryota</taxon>
        <taxon>Fungi</taxon>
        <taxon>Dikarya</taxon>
        <taxon>Basidiomycota</taxon>
        <taxon>Agaricomycotina</taxon>
        <taxon>Agaricomycetes</taxon>
        <taxon>Agaricomycetidae</taxon>
        <taxon>Atheliales</taxon>
        <taxon>Atheliaceae</taxon>
        <taxon>Athelia</taxon>
    </lineage>
</organism>
<accession>A0A166J8N4</accession>
<dbReference type="EMBL" id="KV417553">
    <property type="protein sequence ID" value="KZP20605.1"/>
    <property type="molecule type" value="Genomic_DNA"/>
</dbReference>
<keyword evidence="2" id="KW-1185">Reference proteome</keyword>
<evidence type="ECO:0000313" key="2">
    <source>
        <dbReference type="Proteomes" id="UP000076532"/>
    </source>
</evidence>
<evidence type="ECO:0000313" key="1">
    <source>
        <dbReference type="EMBL" id="KZP20605.1"/>
    </source>
</evidence>
<sequence length="135" mass="15192">MPRPARITSRARTKSQSAGLSQSLLQLCLPASKVCLASRLPAPLLFFPAQIQTVWHEILWVSRDLHLAPMRSSYQRVLAPDRALRMRAICVLFLHSAFFGNHDLLFLQPGFLIPGLTCQWVRSVHTLAAEHPQIS</sequence>
<reference evidence="1 2" key="1">
    <citation type="journal article" date="2016" name="Mol. Biol. Evol.">
        <title>Comparative Genomics of Early-Diverging Mushroom-Forming Fungi Provides Insights into the Origins of Lignocellulose Decay Capabilities.</title>
        <authorList>
            <person name="Nagy L.G."/>
            <person name="Riley R."/>
            <person name="Tritt A."/>
            <person name="Adam C."/>
            <person name="Daum C."/>
            <person name="Floudas D."/>
            <person name="Sun H."/>
            <person name="Yadav J.S."/>
            <person name="Pangilinan J."/>
            <person name="Larsson K.H."/>
            <person name="Matsuura K."/>
            <person name="Barry K."/>
            <person name="Labutti K."/>
            <person name="Kuo R."/>
            <person name="Ohm R.A."/>
            <person name="Bhattacharya S.S."/>
            <person name="Shirouzu T."/>
            <person name="Yoshinaga Y."/>
            <person name="Martin F.M."/>
            <person name="Grigoriev I.V."/>
            <person name="Hibbett D.S."/>
        </authorList>
    </citation>
    <scope>NUCLEOTIDE SEQUENCE [LARGE SCALE GENOMIC DNA]</scope>
    <source>
        <strain evidence="1 2">CBS 109695</strain>
    </source>
</reference>
<dbReference type="AlphaFoldDB" id="A0A166J8N4"/>